<dbReference type="AlphaFoldDB" id="A0A2I0R3P6"/>
<name>A0A2I0R3P6_9FLAO</name>
<evidence type="ECO:0000313" key="1">
    <source>
        <dbReference type="EMBL" id="PKR81192.1"/>
    </source>
</evidence>
<comment type="caution">
    <text evidence="1">The sequence shown here is derived from an EMBL/GenBank/DDBJ whole genome shotgun (WGS) entry which is preliminary data.</text>
</comment>
<accession>A0A2I0R3P6</accession>
<dbReference type="EMBL" id="PJNI01000005">
    <property type="protein sequence ID" value="PKR81192.1"/>
    <property type="molecule type" value="Genomic_DNA"/>
</dbReference>
<evidence type="ECO:0008006" key="3">
    <source>
        <dbReference type="Google" id="ProtNLM"/>
    </source>
</evidence>
<keyword evidence="2" id="KW-1185">Reference proteome</keyword>
<dbReference type="SUPFAM" id="SSF49452">
    <property type="entry name" value="Starch-binding domain-like"/>
    <property type="match status" value="1"/>
</dbReference>
<proteinExistence type="predicted"/>
<reference evidence="1 2" key="1">
    <citation type="submission" date="2017-12" db="EMBL/GenBank/DDBJ databases">
        <title>The draft genome sequence of Brumimicrobium saltpan LHR20.</title>
        <authorList>
            <person name="Do Z.-J."/>
            <person name="Luo H.-R."/>
        </authorList>
    </citation>
    <scope>NUCLEOTIDE SEQUENCE [LARGE SCALE GENOMIC DNA]</scope>
    <source>
        <strain evidence="1 2">LHR20</strain>
    </source>
</reference>
<dbReference type="GO" id="GO:0030246">
    <property type="term" value="F:carbohydrate binding"/>
    <property type="evidence" value="ECO:0007669"/>
    <property type="project" value="InterPro"/>
</dbReference>
<gene>
    <name evidence="1" type="ORF">CW751_06295</name>
</gene>
<dbReference type="InterPro" id="IPR013784">
    <property type="entry name" value="Carb-bd-like_fold"/>
</dbReference>
<dbReference type="Proteomes" id="UP000236654">
    <property type="component" value="Unassembled WGS sequence"/>
</dbReference>
<dbReference type="OrthoDB" id="9805434at2"/>
<protein>
    <recommendedName>
        <fullName evidence="3">TonB-dependent receptor</fullName>
    </recommendedName>
</protein>
<dbReference type="Pfam" id="PF13715">
    <property type="entry name" value="CarbopepD_reg_2"/>
    <property type="match status" value="1"/>
</dbReference>
<dbReference type="Gene3D" id="2.60.40.1120">
    <property type="entry name" value="Carboxypeptidase-like, regulatory domain"/>
    <property type="match status" value="1"/>
</dbReference>
<dbReference type="RefSeq" id="WP_101334152.1">
    <property type="nucleotide sequence ID" value="NZ_PJNI01000005.1"/>
</dbReference>
<sequence>MNKILQLAILPFSIIILSGSIFSQSTILGTVQSKDAERLAWIDIVVEGMNKGATTNAAGEFTISGLPTGNYNLISRSSDFQNDTIAVVLKDNNPVNVTFI</sequence>
<organism evidence="1 2">
    <name type="scientific">Brumimicrobium salinarum</name>
    <dbReference type="NCBI Taxonomy" id="2058658"/>
    <lineage>
        <taxon>Bacteria</taxon>
        <taxon>Pseudomonadati</taxon>
        <taxon>Bacteroidota</taxon>
        <taxon>Flavobacteriia</taxon>
        <taxon>Flavobacteriales</taxon>
        <taxon>Crocinitomicaceae</taxon>
        <taxon>Brumimicrobium</taxon>
    </lineage>
</organism>
<evidence type="ECO:0000313" key="2">
    <source>
        <dbReference type="Proteomes" id="UP000236654"/>
    </source>
</evidence>